<protein>
    <submittedName>
        <fullName evidence="4">IEC3 subunit of the Ino80 complex, chromatin re-modelling-domain-containing protein</fullName>
    </submittedName>
</protein>
<dbReference type="InterPro" id="IPR055449">
    <property type="entry name" value="Iec3-like_M"/>
</dbReference>
<sequence>MATEAHTPIDGHLHAAAASDAAADSGQKGPVKRSWRRKYRKMRAQFEDTMTTSNTLIKDELRAMGLARRLQQQNDQILELLLDMGGSTRLPAHQRIDLRVRDELESVVPSREVEHDPEAVQQRLQELRTDLSNGTITADEYAHIADQLHNARPVVPRTLLALLAKVPHTYGISRLPDGLDIGEHATGYMSPTHEDEYLLATDIAMADPTLYDPDSHDNRPLRITPAQPITTDKDLTIRNPDSVYHWLRKNQPQVFLQDKEPQQPENVSEKSAARPDKASGRGKKRESALGSTPVPKTEHEVEDENFIPESGTAGVKGKRGKGGEDDSAYRPKGGSSRSAKRKREDGDPVGKGGRKKNRASAGAAN</sequence>
<evidence type="ECO:0000259" key="2">
    <source>
        <dbReference type="Pfam" id="PF14612"/>
    </source>
</evidence>
<feature type="compositionally biased region" description="Low complexity" evidence="1">
    <location>
        <begin position="16"/>
        <end position="25"/>
    </location>
</feature>
<gene>
    <name evidence="4" type="ORF">BDV95DRAFT_539993</name>
</gene>
<feature type="region of interest" description="Disordered" evidence="1">
    <location>
        <begin position="16"/>
        <end position="36"/>
    </location>
</feature>
<dbReference type="InterPro" id="IPR032742">
    <property type="entry name" value="Iec3_N"/>
</dbReference>
<feature type="domain" description="INO80 complex subunit 3-like middle region" evidence="3">
    <location>
        <begin position="159"/>
        <end position="260"/>
    </location>
</feature>
<reference evidence="4 5" key="1">
    <citation type="submission" date="2020-01" db="EMBL/GenBank/DDBJ databases">
        <authorList>
            <consortium name="DOE Joint Genome Institute"/>
            <person name="Haridas S."/>
            <person name="Albert R."/>
            <person name="Binder M."/>
            <person name="Bloem J."/>
            <person name="Labutti K."/>
            <person name="Salamov A."/>
            <person name="Andreopoulos B."/>
            <person name="Baker S.E."/>
            <person name="Barry K."/>
            <person name="Bills G."/>
            <person name="Bluhm B.H."/>
            <person name="Cannon C."/>
            <person name="Castanera R."/>
            <person name="Culley D.E."/>
            <person name="Daum C."/>
            <person name="Ezra D."/>
            <person name="Gonzalez J.B."/>
            <person name="Henrissat B."/>
            <person name="Kuo A."/>
            <person name="Liang C."/>
            <person name="Lipzen A."/>
            <person name="Lutzoni F."/>
            <person name="Magnuson J."/>
            <person name="Mondo S."/>
            <person name="Nolan M."/>
            <person name="Ohm R."/>
            <person name="Pangilinan J."/>
            <person name="Park H.-J.H."/>
            <person name="Ramirez L."/>
            <person name="Alfaro M."/>
            <person name="Sun H."/>
            <person name="Tritt A."/>
            <person name="Yoshinaga Y."/>
            <person name="Zwiers L.-H.L."/>
            <person name="Turgeon B.G."/>
            <person name="Goodwin S.B."/>
            <person name="Spatafora J.W."/>
            <person name="Crous P.W."/>
            <person name="Grigoriev I.V."/>
        </authorList>
    </citation>
    <scope>NUCLEOTIDE SEQUENCE [LARGE SCALE GENOMIC DNA]</scope>
    <source>
        <strain evidence="4 5">CBS 611.86</strain>
    </source>
</reference>
<dbReference type="AlphaFoldDB" id="A0A7C8IA65"/>
<organism evidence="4 5">
    <name type="scientific">Massariosphaeria phaeospora</name>
    <dbReference type="NCBI Taxonomy" id="100035"/>
    <lineage>
        <taxon>Eukaryota</taxon>
        <taxon>Fungi</taxon>
        <taxon>Dikarya</taxon>
        <taxon>Ascomycota</taxon>
        <taxon>Pezizomycotina</taxon>
        <taxon>Dothideomycetes</taxon>
        <taxon>Pleosporomycetidae</taxon>
        <taxon>Pleosporales</taxon>
        <taxon>Pleosporales incertae sedis</taxon>
        <taxon>Massariosphaeria</taxon>
    </lineage>
</organism>
<feature type="compositionally biased region" description="Basic and acidic residues" evidence="1">
    <location>
        <begin position="257"/>
        <end position="279"/>
    </location>
</feature>
<dbReference type="Proteomes" id="UP000481861">
    <property type="component" value="Unassembled WGS sequence"/>
</dbReference>
<dbReference type="OrthoDB" id="4095124at2759"/>
<feature type="domain" description="INO80 complex subunit 3 N-terminal" evidence="2">
    <location>
        <begin position="33"/>
        <end position="100"/>
    </location>
</feature>
<dbReference type="Pfam" id="PF24244">
    <property type="entry name" value="Iec3-like_M"/>
    <property type="match status" value="1"/>
</dbReference>
<comment type="caution">
    <text evidence="4">The sequence shown here is derived from an EMBL/GenBank/DDBJ whole genome shotgun (WGS) entry which is preliminary data.</text>
</comment>
<dbReference type="GO" id="GO:0031011">
    <property type="term" value="C:Ino80 complex"/>
    <property type="evidence" value="ECO:0007669"/>
    <property type="project" value="InterPro"/>
</dbReference>
<evidence type="ECO:0000256" key="1">
    <source>
        <dbReference type="SAM" id="MobiDB-lite"/>
    </source>
</evidence>
<dbReference type="EMBL" id="JAADJZ010000006">
    <property type="protein sequence ID" value="KAF2874497.1"/>
    <property type="molecule type" value="Genomic_DNA"/>
</dbReference>
<name>A0A7C8IA65_9PLEO</name>
<feature type="region of interest" description="Disordered" evidence="1">
    <location>
        <begin position="254"/>
        <end position="365"/>
    </location>
</feature>
<evidence type="ECO:0000313" key="5">
    <source>
        <dbReference type="Proteomes" id="UP000481861"/>
    </source>
</evidence>
<feature type="region of interest" description="Disordered" evidence="1">
    <location>
        <begin position="210"/>
        <end position="236"/>
    </location>
</feature>
<proteinExistence type="predicted"/>
<evidence type="ECO:0000313" key="4">
    <source>
        <dbReference type="EMBL" id="KAF2874497.1"/>
    </source>
</evidence>
<dbReference type="Pfam" id="PF14612">
    <property type="entry name" value="Ino80_Iec3"/>
    <property type="match status" value="1"/>
</dbReference>
<evidence type="ECO:0000259" key="3">
    <source>
        <dbReference type="Pfam" id="PF24244"/>
    </source>
</evidence>
<accession>A0A7C8IA65</accession>
<keyword evidence="5" id="KW-1185">Reference proteome</keyword>
<dbReference type="GO" id="GO:0006338">
    <property type="term" value="P:chromatin remodeling"/>
    <property type="evidence" value="ECO:0007669"/>
    <property type="project" value="InterPro"/>
</dbReference>